<dbReference type="EMBL" id="HE575316">
    <property type="protein sequence ID" value="CCC89752.1"/>
    <property type="molecule type" value="Genomic_DNA"/>
</dbReference>
<proteinExistence type="predicted"/>
<reference evidence="1" key="1">
    <citation type="journal article" date="2012" name="Proc. Natl. Acad. Sci. U.S.A.">
        <title>Antigenic diversity is generated by distinct evolutionary mechanisms in African trypanosome species.</title>
        <authorList>
            <person name="Jackson A.P."/>
            <person name="Berry A."/>
            <person name="Aslett M."/>
            <person name="Allison H.C."/>
            <person name="Burton P."/>
            <person name="Vavrova-Anderson J."/>
            <person name="Brown R."/>
            <person name="Browne H."/>
            <person name="Corton N."/>
            <person name="Hauser H."/>
            <person name="Gamble J."/>
            <person name="Gilderthorp R."/>
            <person name="Marcello L."/>
            <person name="McQuillan J."/>
            <person name="Otto T.D."/>
            <person name="Quail M.A."/>
            <person name="Sanders M.J."/>
            <person name="van Tonder A."/>
            <person name="Ginger M.L."/>
            <person name="Field M.C."/>
            <person name="Barry J.D."/>
            <person name="Hertz-Fowler C."/>
            <person name="Berriman M."/>
        </authorList>
    </citation>
    <scope>NUCLEOTIDE SEQUENCE</scope>
    <source>
        <strain evidence="1">IL3000</strain>
    </source>
</reference>
<accession>G0UK47</accession>
<protein>
    <submittedName>
        <fullName evidence="1">Uncharacterized protein</fullName>
    </submittedName>
</protein>
<name>G0UK47_TRYCI</name>
<dbReference type="AlphaFoldDB" id="G0UK47"/>
<organism evidence="1">
    <name type="scientific">Trypanosoma congolense (strain IL3000)</name>
    <dbReference type="NCBI Taxonomy" id="1068625"/>
    <lineage>
        <taxon>Eukaryota</taxon>
        <taxon>Discoba</taxon>
        <taxon>Euglenozoa</taxon>
        <taxon>Kinetoplastea</taxon>
        <taxon>Metakinetoplastina</taxon>
        <taxon>Trypanosomatida</taxon>
        <taxon>Trypanosomatidae</taxon>
        <taxon>Trypanosoma</taxon>
        <taxon>Nannomonas</taxon>
    </lineage>
</organism>
<gene>
    <name evidence="1" type="ORF">TCIL3000_3_1820</name>
</gene>
<evidence type="ECO:0000313" key="1">
    <source>
        <dbReference type="EMBL" id="CCC89752.1"/>
    </source>
</evidence>
<sequence>MRNPPDKTRYQKGPAENNNTFVREELLRVRLLAELSTLREKHEKLSSKLRETDECFPAPSGNSFVGNFGGTELNWQGGGASSQEAFLGQDDREAIEALFNESNDSFTREFNEGSGIVDRDEIPLKILASVKK</sequence>
<dbReference type="VEuPathDB" id="TriTrypDB:TcIL3000_3_1820"/>